<dbReference type="Proteomes" id="UP000045285">
    <property type="component" value="Unassembled WGS sequence"/>
</dbReference>
<proteinExistence type="predicted"/>
<evidence type="ECO:0000313" key="1">
    <source>
        <dbReference type="EMBL" id="CDX26956.1"/>
    </source>
</evidence>
<reference evidence="2" key="1">
    <citation type="submission" date="2014-08" db="EMBL/GenBank/DDBJ databases">
        <authorList>
            <person name="Moulin L."/>
        </authorList>
    </citation>
    <scope>NUCLEOTIDE SEQUENCE [LARGE SCALE GENOMIC DNA]</scope>
</reference>
<accession>A0A090EG24</accession>
<evidence type="ECO:0000313" key="2">
    <source>
        <dbReference type="Proteomes" id="UP000045285"/>
    </source>
</evidence>
<gene>
    <name evidence="1" type="ORF">MPL3356_60636</name>
</gene>
<sequence length="110" mass="12302">MSAYRSRNVLWRRSHIGRAALEARRCRASGLRAPGDRLRACRGTLAGDRDIIGQGHQLVRPLNQIVSLDFAPTVQHAEDFDRIVANSIKRKVFPDNKVANARQDVVARCA</sequence>
<organism evidence="1 2">
    <name type="scientific">Mesorhizobium plurifarium</name>
    <dbReference type="NCBI Taxonomy" id="69974"/>
    <lineage>
        <taxon>Bacteria</taxon>
        <taxon>Pseudomonadati</taxon>
        <taxon>Pseudomonadota</taxon>
        <taxon>Alphaproteobacteria</taxon>
        <taxon>Hyphomicrobiales</taxon>
        <taxon>Phyllobacteriaceae</taxon>
        <taxon>Mesorhizobium</taxon>
    </lineage>
</organism>
<dbReference type="EMBL" id="CCMZ01000056">
    <property type="protein sequence ID" value="CDX26956.1"/>
    <property type="molecule type" value="Genomic_DNA"/>
</dbReference>
<keyword evidence="2" id="KW-1185">Reference proteome</keyword>
<dbReference type="AlphaFoldDB" id="A0A090EG24"/>
<name>A0A090EG24_MESPL</name>
<protein>
    <submittedName>
        <fullName evidence="1">Uncharacterized protein</fullName>
    </submittedName>
</protein>